<evidence type="ECO:0000256" key="1">
    <source>
        <dbReference type="ARBA" id="ARBA00022857"/>
    </source>
</evidence>
<dbReference type="GO" id="GO:0005829">
    <property type="term" value="C:cytosol"/>
    <property type="evidence" value="ECO:0007669"/>
    <property type="project" value="TreeGrafter"/>
</dbReference>
<dbReference type="GO" id="GO:0003960">
    <property type="term" value="F:quinone reductase (NADPH) activity"/>
    <property type="evidence" value="ECO:0007669"/>
    <property type="project" value="TreeGrafter"/>
</dbReference>
<dbReference type="PANTHER" id="PTHR48106:SF13">
    <property type="entry name" value="QUINONE OXIDOREDUCTASE-RELATED"/>
    <property type="match status" value="1"/>
</dbReference>
<dbReference type="GO" id="GO:0035925">
    <property type="term" value="F:mRNA 3'-UTR AU-rich region binding"/>
    <property type="evidence" value="ECO:0007669"/>
    <property type="project" value="TreeGrafter"/>
</dbReference>
<dbReference type="Gene3D" id="3.40.50.720">
    <property type="entry name" value="NAD(P)-binding Rossmann-like Domain"/>
    <property type="match status" value="1"/>
</dbReference>
<dbReference type="InterPro" id="IPR011032">
    <property type="entry name" value="GroES-like_sf"/>
</dbReference>
<name>A0A381VJN2_9ZZZZ</name>
<feature type="non-terminal residue" evidence="4">
    <location>
        <position position="160"/>
    </location>
</feature>
<dbReference type="AlphaFoldDB" id="A0A381VJN2"/>
<dbReference type="GO" id="GO:0070402">
    <property type="term" value="F:NADPH binding"/>
    <property type="evidence" value="ECO:0007669"/>
    <property type="project" value="TreeGrafter"/>
</dbReference>
<evidence type="ECO:0000313" key="4">
    <source>
        <dbReference type="EMBL" id="SVA40502.1"/>
    </source>
</evidence>
<keyword evidence="1" id="KW-0521">NADP</keyword>
<keyword evidence="2" id="KW-0560">Oxidoreductase</keyword>
<reference evidence="4" key="1">
    <citation type="submission" date="2018-05" db="EMBL/GenBank/DDBJ databases">
        <authorList>
            <person name="Lanie J.A."/>
            <person name="Ng W.-L."/>
            <person name="Kazmierczak K.M."/>
            <person name="Andrzejewski T.M."/>
            <person name="Davidsen T.M."/>
            <person name="Wayne K.J."/>
            <person name="Tettelin H."/>
            <person name="Glass J.I."/>
            <person name="Rusch D."/>
            <person name="Podicherti R."/>
            <person name="Tsui H.-C.T."/>
            <person name="Winkler M.E."/>
        </authorList>
    </citation>
    <scope>NUCLEOTIDE SEQUENCE</scope>
</reference>
<dbReference type="Pfam" id="PF08240">
    <property type="entry name" value="ADH_N"/>
    <property type="match status" value="1"/>
</dbReference>
<gene>
    <name evidence="4" type="ORF">METZ01_LOCUS93356</name>
</gene>
<dbReference type="SUPFAM" id="SSF50129">
    <property type="entry name" value="GroES-like"/>
    <property type="match status" value="1"/>
</dbReference>
<protein>
    <recommendedName>
        <fullName evidence="3">Alcohol dehydrogenase-like N-terminal domain-containing protein</fullName>
    </recommendedName>
</protein>
<organism evidence="4">
    <name type="scientific">marine metagenome</name>
    <dbReference type="NCBI Taxonomy" id="408172"/>
    <lineage>
        <taxon>unclassified sequences</taxon>
        <taxon>metagenomes</taxon>
        <taxon>ecological metagenomes</taxon>
    </lineage>
</organism>
<dbReference type="PANTHER" id="PTHR48106">
    <property type="entry name" value="QUINONE OXIDOREDUCTASE PIG3-RELATED"/>
    <property type="match status" value="1"/>
</dbReference>
<evidence type="ECO:0000256" key="2">
    <source>
        <dbReference type="ARBA" id="ARBA00023002"/>
    </source>
</evidence>
<accession>A0A381VJN2</accession>
<evidence type="ECO:0000259" key="3">
    <source>
        <dbReference type="Pfam" id="PF08240"/>
    </source>
</evidence>
<sequence length="160" mass="17282">MILTYSWISAVSMTKTIRLDEFGGPEVLKWTEVVTGDPGLGEARVAHTAIGVNLIDTYFRSGLYPIELPSGLGSEAAGVVSAVGSGVDHVQVGDRVAYVTPPPLDGYSEERLLDAARLVKLPQGVEDETAAAMMLKGMTSWYLLHRSYPVQVGQWIVLYA</sequence>
<proteinExistence type="predicted"/>
<feature type="domain" description="Alcohol dehydrogenase-like N-terminal" evidence="3">
    <location>
        <begin position="41"/>
        <end position="97"/>
    </location>
</feature>
<dbReference type="InterPro" id="IPR013154">
    <property type="entry name" value="ADH-like_N"/>
</dbReference>
<dbReference type="Gene3D" id="3.90.180.10">
    <property type="entry name" value="Medium-chain alcohol dehydrogenases, catalytic domain"/>
    <property type="match status" value="1"/>
</dbReference>
<dbReference type="EMBL" id="UINC01009014">
    <property type="protein sequence ID" value="SVA40502.1"/>
    <property type="molecule type" value="Genomic_DNA"/>
</dbReference>